<proteinExistence type="predicted"/>
<evidence type="ECO:0000313" key="3">
    <source>
        <dbReference type="Proteomes" id="UP000184356"/>
    </source>
</evidence>
<dbReference type="VEuPathDB" id="FungiDB:ASPSYDRAFT_93933"/>
<evidence type="ECO:0000313" key="2">
    <source>
        <dbReference type="EMBL" id="OJJ54172.1"/>
    </source>
</evidence>
<name>A0A1L9T409_9EURO</name>
<dbReference type="AlphaFoldDB" id="A0A1L9T409"/>
<dbReference type="Gene3D" id="1.20.1280.50">
    <property type="match status" value="1"/>
</dbReference>
<dbReference type="RefSeq" id="XP_040697978.1">
    <property type="nucleotide sequence ID" value="XM_040852906.1"/>
</dbReference>
<dbReference type="STRING" id="1036612.A0A1L9T409"/>
<gene>
    <name evidence="2" type="ORF">ASPSYDRAFT_93933</name>
</gene>
<reference evidence="3" key="1">
    <citation type="journal article" date="2017" name="Genome Biol.">
        <title>Comparative genomics reveals high biological diversity and specific adaptations in the industrially and medically important fungal genus Aspergillus.</title>
        <authorList>
            <person name="de Vries R.P."/>
            <person name="Riley R."/>
            <person name="Wiebenga A."/>
            <person name="Aguilar-Osorio G."/>
            <person name="Amillis S."/>
            <person name="Uchima C.A."/>
            <person name="Anderluh G."/>
            <person name="Asadollahi M."/>
            <person name="Askin M."/>
            <person name="Barry K."/>
            <person name="Battaglia E."/>
            <person name="Bayram O."/>
            <person name="Benocci T."/>
            <person name="Braus-Stromeyer S.A."/>
            <person name="Caldana C."/>
            <person name="Canovas D."/>
            <person name="Cerqueira G.C."/>
            <person name="Chen F."/>
            <person name="Chen W."/>
            <person name="Choi C."/>
            <person name="Clum A."/>
            <person name="Dos Santos R.A."/>
            <person name="Damasio A.R."/>
            <person name="Diallinas G."/>
            <person name="Emri T."/>
            <person name="Fekete E."/>
            <person name="Flipphi M."/>
            <person name="Freyberg S."/>
            <person name="Gallo A."/>
            <person name="Gournas C."/>
            <person name="Habgood R."/>
            <person name="Hainaut M."/>
            <person name="Harispe M.L."/>
            <person name="Henrissat B."/>
            <person name="Hilden K.S."/>
            <person name="Hope R."/>
            <person name="Hossain A."/>
            <person name="Karabika E."/>
            <person name="Karaffa L."/>
            <person name="Karanyi Z."/>
            <person name="Krasevec N."/>
            <person name="Kuo A."/>
            <person name="Kusch H."/>
            <person name="LaButti K."/>
            <person name="Lagendijk E.L."/>
            <person name="Lapidus A."/>
            <person name="Levasseur A."/>
            <person name="Lindquist E."/>
            <person name="Lipzen A."/>
            <person name="Logrieco A.F."/>
            <person name="MacCabe A."/>
            <person name="Maekelae M.R."/>
            <person name="Malavazi I."/>
            <person name="Melin P."/>
            <person name="Meyer V."/>
            <person name="Mielnichuk N."/>
            <person name="Miskei M."/>
            <person name="Molnar A.P."/>
            <person name="Mule G."/>
            <person name="Ngan C.Y."/>
            <person name="Orejas M."/>
            <person name="Orosz E."/>
            <person name="Ouedraogo J.P."/>
            <person name="Overkamp K.M."/>
            <person name="Park H.-S."/>
            <person name="Perrone G."/>
            <person name="Piumi F."/>
            <person name="Punt P.J."/>
            <person name="Ram A.F."/>
            <person name="Ramon A."/>
            <person name="Rauscher S."/>
            <person name="Record E."/>
            <person name="Riano-Pachon D.M."/>
            <person name="Robert V."/>
            <person name="Roehrig J."/>
            <person name="Ruller R."/>
            <person name="Salamov A."/>
            <person name="Salih N.S."/>
            <person name="Samson R.A."/>
            <person name="Sandor E."/>
            <person name="Sanguinetti M."/>
            <person name="Schuetze T."/>
            <person name="Sepcic K."/>
            <person name="Shelest E."/>
            <person name="Sherlock G."/>
            <person name="Sophianopoulou V."/>
            <person name="Squina F.M."/>
            <person name="Sun H."/>
            <person name="Susca A."/>
            <person name="Todd R.B."/>
            <person name="Tsang A."/>
            <person name="Unkles S.E."/>
            <person name="van de Wiele N."/>
            <person name="van Rossen-Uffink D."/>
            <person name="Oliveira J.V."/>
            <person name="Vesth T.C."/>
            <person name="Visser J."/>
            <person name="Yu J.-H."/>
            <person name="Zhou M."/>
            <person name="Andersen M.R."/>
            <person name="Archer D.B."/>
            <person name="Baker S.E."/>
            <person name="Benoit I."/>
            <person name="Brakhage A.A."/>
            <person name="Braus G.H."/>
            <person name="Fischer R."/>
            <person name="Frisvad J.C."/>
            <person name="Goldman G.H."/>
            <person name="Houbraken J."/>
            <person name="Oakley B."/>
            <person name="Pocsi I."/>
            <person name="Scazzocchio C."/>
            <person name="Seiboth B."/>
            <person name="vanKuyk P.A."/>
            <person name="Wortman J."/>
            <person name="Dyer P.S."/>
            <person name="Grigoriev I.V."/>
        </authorList>
    </citation>
    <scope>NUCLEOTIDE SEQUENCE [LARGE SCALE GENOMIC DNA]</scope>
    <source>
        <strain evidence="3">CBS 593.65</strain>
    </source>
</reference>
<accession>A0A1L9T409</accession>
<dbReference type="SUPFAM" id="SSF52047">
    <property type="entry name" value="RNI-like"/>
    <property type="match status" value="1"/>
</dbReference>
<dbReference type="EMBL" id="KV878595">
    <property type="protein sequence ID" value="OJJ54172.1"/>
    <property type="molecule type" value="Genomic_DNA"/>
</dbReference>
<sequence>MVHLQSLPTELLDRILSFLADSSGESLGKEHHCCGTADLYNACLVSQQFRNLAQPLLFRNFNADDTEDPLNLLIRFTKCVYLRPALGEHLRTLSIAALDNGDFYGEPELAPDLVDMIPGPQVDPEDLKFVQKSIRDLDLGDLEKQWLKALENWQFSPVVALLAHRTPNLRALRMPHDPVIRDALTSLCRRDEKFLPNLDRLWMICYEPLETGYDIGSYNDVLSLRKITSPTFEFADLPGKTFPASWKPGTLAFEELAFNHCRIDALGISKLMQACKRVKSFIYQNFALTQDDARDEALELPEFNATEVHAAVLPHKDSLEHFHLEYLREPWETPTPGAYREYCDCCVKLPSFQDFPVLETIIIQHALLPDFPRFPPSLQRLDITDCNSSIRDMATDMASDCKRGKYPRLTDFKVLTTDITKPIKLPGQIVPPGMTPAQCFRSLQDLFKGTSVDFQIFPYDIPDPLDDGYDDADEEDDPDGPFALEDPPNGAQLLSQLMMVAANSPQFAAMMAGMANHEWQAGSEDSD</sequence>
<dbReference type="Proteomes" id="UP000184356">
    <property type="component" value="Unassembled WGS sequence"/>
</dbReference>
<keyword evidence="3" id="KW-1185">Reference proteome</keyword>
<protein>
    <submittedName>
        <fullName evidence="2">Uncharacterized protein</fullName>
    </submittedName>
</protein>
<dbReference type="OrthoDB" id="2520703at2759"/>
<feature type="region of interest" description="Disordered" evidence="1">
    <location>
        <begin position="465"/>
        <end position="487"/>
    </location>
</feature>
<organism evidence="2 3">
    <name type="scientific">Aspergillus sydowii CBS 593.65</name>
    <dbReference type="NCBI Taxonomy" id="1036612"/>
    <lineage>
        <taxon>Eukaryota</taxon>
        <taxon>Fungi</taxon>
        <taxon>Dikarya</taxon>
        <taxon>Ascomycota</taxon>
        <taxon>Pezizomycotina</taxon>
        <taxon>Eurotiomycetes</taxon>
        <taxon>Eurotiomycetidae</taxon>
        <taxon>Eurotiales</taxon>
        <taxon>Aspergillaceae</taxon>
        <taxon>Aspergillus</taxon>
        <taxon>Aspergillus subgen. Nidulantes</taxon>
    </lineage>
</organism>
<evidence type="ECO:0000256" key="1">
    <source>
        <dbReference type="SAM" id="MobiDB-lite"/>
    </source>
</evidence>
<dbReference type="GeneID" id="63768979"/>
<feature type="compositionally biased region" description="Acidic residues" evidence="1">
    <location>
        <begin position="465"/>
        <end position="479"/>
    </location>
</feature>